<dbReference type="Proteomes" id="UP000190648">
    <property type="component" value="Unassembled WGS sequence"/>
</dbReference>
<dbReference type="EMBL" id="LSYS01004331">
    <property type="protein sequence ID" value="OPJ80193.1"/>
    <property type="molecule type" value="Genomic_DNA"/>
</dbReference>
<proteinExistence type="predicted"/>
<accession>A0A1V4K752</accession>
<sequence>MTEVDQDSVHVVGLGLAWNYKSKPNLGCQRYHIHPTPTTELRIPMRKMGCIRIHDRWFLVSPPVNTEVVDIVTK</sequence>
<organism evidence="1 2">
    <name type="scientific">Patagioenas fasciata monilis</name>
    <dbReference type="NCBI Taxonomy" id="372326"/>
    <lineage>
        <taxon>Eukaryota</taxon>
        <taxon>Metazoa</taxon>
        <taxon>Chordata</taxon>
        <taxon>Craniata</taxon>
        <taxon>Vertebrata</taxon>
        <taxon>Euteleostomi</taxon>
        <taxon>Archelosauria</taxon>
        <taxon>Archosauria</taxon>
        <taxon>Dinosauria</taxon>
        <taxon>Saurischia</taxon>
        <taxon>Theropoda</taxon>
        <taxon>Coelurosauria</taxon>
        <taxon>Aves</taxon>
        <taxon>Neognathae</taxon>
        <taxon>Neoaves</taxon>
        <taxon>Columbimorphae</taxon>
        <taxon>Columbiformes</taxon>
        <taxon>Columbidae</taxon>
        <taxon>Patagioenas</taxon>
    </lineage>
</organism>
<reference evidence="1 2" key="1">
    <citation type="submission" date="2016-02" db="EMBL/GenBank/DDBJ databases">
        <title>Band-tailed pigeon sequencing and assembly.</title>
        <authorList>
            <person name="Soares A.E."/>
            <person name="Novak B.J."/>
            <person name="Rice E.S."/>
            <person name="O'Connell B."/>
            <person name="Chang D."/>
            <person name="Weber S."/>
            <person name="Shapiro B."/>
        </authorList>
    </citation>
    <scope>NUCLEOTIDE SEQUENCE [LARGE SCALE GENOMIC DNA]</scope>
    <source>
        <strain evidence="1">BTP2013</strain>
        <tissue evidence="1">Blood</tissue>
    </source>
</reference>
<dbReference type="AlphaFoldDB" id="A0A1V4K752"/>
<comment type="caution">
    <text evidence="1">The sequence shown here is derived from an EMBL/GenBank/DDBJ whole genome shotgun (WGS) entry which is preliminary data.</text>
</comment>
<evidence type="ECO:0000313" key="2">
    <source>
        <dbReference type="Proteomes" id="UP000190648"/>
    </source>
</evidence>
<protein>
    <submittedName>
        <fullName evidence="1">Uncharacterized protein</fullName>
    </submittedName>
</protein>
<gene>
    <name evidence="1" type="ORF">AV530_002573</name>
</gene>
<evidence type="ECO:0000313" key="1">
    <source>
        <dbReference type="EMBL" id="OPJ80193.1"/>
    </source>
</evidence>
<keyword evidence="2" id="KW-1185">Reference proteome</keyword>
<name>A0A1V4K752_PATFA</name>